<proteinExistence type="predicted"/>
<reference evidence="1" key="1">
    <citation type="submission" date="2021-01" db="EMBL/GenBank/DDBJ databases">
        <authorList>
            <person name="Sun Q."/>
        </authorList>
    </citation>
    <scope>NUCLEOTIDE SEQUENCE</scope>
    <source>
        <strain evidence="1">YIM B02566</strain>
    </source>
</reference>
<sequence>MSKPSFVYVTYIRTTAEKLWQALVNPEANRQFWFGAHQESDWKKGAPWKIVFADGRLADTGEIVDIDPLRRIVIKWRNETMPELKAEGYTRCTITLEPQDALVKLTVTHEAEREGQHKMIDAVQSGWPLILASLKSLLETGKALEGTDRLPEE</sequence>
<evidence type="ECO:0000313" key="2">
    <source>
        <dbReference type="Proteomes" id="UP000616151"/>
    </source>
</evidence>
<comment type="caution">
    <text evidence="1">The sequence shown here is derived from an EMBL/GenBank/DDBJ whole genome shotgun (WGS) entry which is preliminary data.</text>
</comment>
<dbReference type="Proteomes" id="UP000616151">
    <property type="component" value="Unassembled WGS sequence"/>
</dbReference>
<dbReference type="EMBL" id="JAENHL010000007">
    <property type="protein sequence ID" value="MBK1868179.1"/>
    <property type="molecule type" value="Genomic_DNA"/>
</dbReference>
<organism evidence="1 2">
    <name type="scientific">Taklimakanibacter albus</name>
    <dbReference type="NCBI Taxonomy" id="2800327"/>
    <lineage>
        <taxon>Bacteria</taxon>
        <taxon>Pseudomonadati</taxon>
        <taxon>Pseudomonadota</taxon>
        <taxon>Alphaproteobacteria</taxon>
        <taxon>Hyphomicrobiales</taxon>
        <taxon>Aestuariivirgaceae</taxon>
        <taxon>Taklimakanibacter</taxon>
    </lineage>
</organism>
<accession>A0ACC5R6A4</accession>
<keyword evidence="2" id="KW-1185">Reference proteome</keyword>
<evidence type="ECO:0000313" key="1">
    <source>
        <dbReference type="EMBL" id="MBK1868179.1"/>
    </source>
</evidence>
<gene>
    <name evidence="1" type="ORF">JHL16_17635</name>
</gene>
<name>A0ACC5R6A4_9HYPH</name>
<protein>
    <submittedName>
        <fullName evidence="1">SRPBCC family protein</fullName>
    </submittedName>
</protein>